<dbReference type="RefSeq" id="WP_134082876.1">
    <property type="nucleotide sequence ID" value="NZ_PECJ01000003.1"/>
</dbReference>
<dbReference type="EMBL" id="PECL01000007">
    <property type="protein sequence ID" value="TEA06132.1"/>
    <property type="molecule type" value="Genomic_DNA"/>
</dbReference>
<comment type="caution">
    <text evidence="1">The sequence shown here is derived from an EMBL/GenBank/DDBJ whole genome shotgun (WGS) entry which is preliminary data.</text>
</comment>
<organism evidence="1 2">
    <name type="scientific">Mycobacteroides salmoniphilum</name>
    <dbReference type="NCBI Taxonomy" id="404941"/>
    <lineage>
        <taxon>Bacteria</taxon>
        <taxon>Bacillati</taxon>
        <taxon>Actinomycetota</taxon>
        <taxon>Actinomycetes</taxon>
        <taxon>Mycobacteriales</taxon>
        <taxon>Mycobacteriaceae</taxon>
        <taxon>Mycobacteroides</taxon>
    </lineage>
</organism>
<evidence type="ECO:0000313" key="1">
    <source>
        <dbReference type="EMBL" id="TEA06132.1"/>
    </source>
</evidence>
<dbReference type="AlphaFoldDB" id="A0A4R8SUZ3"/>
<gene>
    <name evidence="1" type="ORF">CCUG60884_01269</name>
</gene>
<dbReference type="Proteomes" id="UP000294604">
    <property type="component" value="Unassembled WGS sequence"/>
</dbReference>
<sequence length="185" mass="20270">MTWVRAKAVGLTLLVVSVLLFGFTVTYPAWRHSVGSTIPVVTVPLGNVVKIAGTLWRLRPLDIPPQRTQSDAPPPPPNSRVVAYAIDRSRDGAHFPPTDIGKSCDYSVVDKIGRRWGHQANEGPYSSQGWLSSQKYVDTCNEKGALGVLVFVARDAEIIGVDIDFQGSKGLAWNQHQIVRFSTMS</sequence>
<accession>A0A4R8SUZ3</accession>
<proteinExistence type="predicted"/>
<protein>
    <submittedName>
        <fullName evidence="1">Uncharacterized protein</fullName>
    </submittedName>
</protein>
<reference evidence="1 2" key="1">
    <citation type="journal article" date="2019" name="Sci. Rep.">
        <title>Extended insight into the Mycobacterium chelonae-abscessus complex through whole genome sequencing of Mycobacterium salmoniphilum outbreak and Mycobacterium salmoniphilum-like strains.</title>
        <authorList>
            <person name="Behra P.R.K."/>
            <person name="Das S."/>
            <person name="Pettersson B.M.F."/>
            <person name="Shirreff L."/>
            <person name="DuCote T."/>
            <person name="Jacobsson K.G."/>
            <person name="Ennis D.G."/>
            <person name="Kirsebom L.A."/>
        </authorList>
    </citation>
    <scope>NUCLEOTIDE SEQUENCE [LARGE SCALE GENOMIC DNA]</scope>
    <source>
        <strain evidence="1 2">CCUG 60884</strain>
    </source>
</reference>
<evidence type="ECO:0000313" key="2">
    <source>
        <dbReference type="Proteomes" id="UP000294604"/>
    </source>
</evidence>
<dbReference type="OrthoDB" id="4639250at2"/>
<name>A0A4R8SUZ3_9MYCO</name>